<dbReference type="AlphaFoldDB" id="A0A0E9R270"/>
<dbReference type="EMBL" id="GBXM01086149">
    <property type="protein sequence ID" value="JAH22428.1"/>
    <property type="molecule type" value="Transcribed_RNA"/>
</dbReference>
<evidence type="ECO:0000256" key="1">
    <source>
        <dbReference type="SAM" id="Phobius"/>
    </source>
</evidence>
<keyword evidence="1" id="KW-0812">Transmembrane</keyword>
<accession>A0A0E9R270</accession>
<evidence type="ECO:0000313" key="2">
    <source>
        <dbReference type="EMBL" id="JAH22428.1"/>
    </source>
</evidence>
<reference evidence="2" key="2">
    <citation type="journal article" date="2015" name="Fish Shellfish Immunol.">
        <title>Early steps in the European eel (Anguilla anguilla)-Vibrio vulnificus interaction in the gills: Role of the RtxA13 toxin.</title>
        <authorList>
            <person name="Callol A."/>
            <person name="Pajuelo D."/>
            <person name="Ebbesson L."/>
            <person name="Teles M."/>
            <person name="MacKenzie S."/>
            <person name="Amaro C."/>
        </authorList>
    </citation>
    <scope>NUCLEOTIDE SEQUENCE</scope>
</reference>
<keyword evidence="1" id="KW-0472">Membrane</keyword>
<feature type="transmembrane region" description="Helical" evidence="1">
    <location>
        <begin position="7"/>
        <end position="26"/>
    </location>
</feature>
<keyword evidence="1" id="KW-1133">Transmembrane helix</keyword>
<name>A0A0E9R270_ANGAN</name>
<sequence length="48" mass="5743">MAKQKCNCFNLLNTVMTVMIWWAVLYKQYRTLVCLLGLRCLTFQTRLL</sequence>
<protein>
    <submittedName>
        <fullName evidence="2">Uncharacterized protein</fullName>
    </submittedName>
</protein>
<reference evidence="2" key="1">
    <citation type="submission" date="2014-11" db="EMBL/GenBank/DDBJ databases">
        <authorList>
            <person name="Amaro Gonzalez C."/>
        </authorList>
    </citation>
    <scope>NUCLEOTIDE SEQUENCE</scope>
</reference>
<organism evidence="2">
    <name type="scientific">Anguilla anguilla</name>
    <name type="common">European freshwater eel</name>
    <name type="synonym">Muraena anguilla</name>
    <dbReference type="NCBI Taxonomy" id="7936"/>
    <lineage>
        <taxon>Eukaryota</taxon>
        <taxon>Metazoa</taxon>
        <taxon>Chordata</taxon>
        <taxon>Craniata</taxon>
        <taxon>Vertebrata</taxon>
        <taxon>Euteleostomi</taxon>
        <taxon>Actinopterygii</taxon>
        <taxon>Neopterygii</taxon>
        <taxon>Teleostei</taxon>
        <taxon>Anguilliformes</taxon>
        <taxon>Anguillidae</taxon>
        <taxon>Anguilla</taxon>
    </lineage>
</organism>
<proteinExistence type="predicted"/>